<name>A0ABS8IR40_9BURK</name>
<protein>
    <submittedName>
        <fullName evidence="1">Uncharacterized protein</fullName>
    </submittedName>
</protein>
<dbReference type="Proteomes" id="UP001198701">
    <property type="component" value="Unassembled WGS sequence"/>
</dbReference>
<reference evidence="1 2" key="1">
    <citation type="submission" date="2021-11" db="EMBL/GenBank/DDBJ databases">
        <authorList>
            <person name="Huq M.A."/>
        </authorList>
    </citation>
    <scope>NUCLEOTIDE SEQUENCE [LARGE SCALE GENOMIC DNA]</scope>
    <source>
        <strain evidence="1 2">MAHUQ-52</strain>
    </source>
</reference>
<proteinExistence type="predicted"/>
<sequence>MPLTARLLSDITRTLRAAPAPDAAHEAIMIWQRLAGKFVPLIGPASVQLIVVRSIEANQAAFPWLGPFAGPGMSTPPYDGLRTAMEQVEREAILAATSAMLMTYLNQLNTLIGARLTEQFVRAIFPIVADLKENRSKSK</sequence>
<gene>
    <name evidence="1" type="ORF">LMJ30_09000</name>
</gene>
<organism evidence="1 2">
    <name type="scientific">Massilia agrisoli</name>
    <dbReference type="NCBI Taxonomy" id="2892444"/>
    <lineage>
        <taxon>Bacteria</taxon>
        <taxon>Pseudomonadati</taxon>
        <taxon>Pseudomonadota</taxon>
        <taxon>Betaproteobacteria</taxon>
        <taxon>Burkholderiales</taxon>
        <taxon>Oxalobacteraceae</taxon>
        <taxon>Telluria group</taxon>
        <taxon>Massilia</taxon>
    </lineage>
</organism>
<comment type="caution">
    <text evidence="1">The sequence shown here is derived from an EMBL/GenBank/DDBJ whole genome shotgun (WGS) entry which is preliminary data.</text>
</comment>
<dbReference type="RefSeq" id="WP_229432020.1">
    <property type="nucleotide sequence ID" value="NZ_JAJHPV010000013.1"/>
</dbReference>
<dbReference type="EMBL" id="JAJHPV010000013">
    <property type="protein sequence ID" value="MCC6071092.1"/>
    <property type="molecule type" value="Genomic_DNA"/>
</dbReference>
<keyword evidence="2" id="KW-1185">Reference proteome</keyword>
<evidence type="ECO:0000313" key="2">
    <source>
        <dbReference type="Proteomes" id="UP001198701"/>
    </source>
</evidence>
<evidence type="ECO:0000313" key="1">
    <source>
        <dbReference type="EMBL" id="MCC6071092.1"/>
    </source>
</evidence>
<accession>A0ABS8IR40</accession>